<dbReference type="PROSITE" id="PS50994">
    <property type="entry name" value="INTEGRASE"/>
    <property type="match status" value="1"/>
</dbReference>
<dbReference type="EMBL" id="CAJQZP010001359">
    <property type="protein sequence ID" value="CAG5041301.1"/>
    <property type="molecule type" value="Genomic_DNA"/>
</dbReference>
<keyword evidence="11" id="KW-1185">Reference proteome</keyword>
<dbReference type="Proteomes" id="UP000691718">
    <property type="component" value="Unassembled WGS sequence"/>
</dbReference>
<dbReference type="PANTHER" id="PTHR37984">
    <property type="entry name" value="PROTEIN CBG26694"/>
    <property type="match status" value="1"/>
</dbReference>
<dbReference type="GO" id="GO:0004519">
    <property type="term" value="F:endonuclease activity"/>
    <property type="evidence" value="ECO:0007669"/>
    <property type="project" value="UniProtKB-KW"/>
</dbReference>
<feature type="region of interest" description="Disordered" evidence="8">
    <location>
        <begin position="608"/>
        <end position="639"/>
    </location>
</feature>
<organism evidence="10 11">
    <name type="scientific">Parnassius apollo</name>
    <name type="common">Apollo butterfly</name>
    <name type="synonym">Papilio apollo</name>
    <dbReference type="NCBI Taxonomy" id="110799"/>
    <lineage>
        <taxon>Eukaryota</taxon>
        <taxon>Metazoa</taxon>
        <taxon>Ecdysozoa</taxon>
        <taxon>Arthropoda</taxon>
        <taxon>Hexapoda</taxon>
        <taxon>Insecta</taxon>
        <taxon>Pterygota</taxon>
        <taxon>Neoptera</taxon>
        <taxon>Endopterygota</taxon>
        <taxon>Lepidoptera</taxon>
        <taxon>Glossata</taxon>
        <taxon>Ditrysia</taxon>
        <taxon>Papilionoidea</taxon>
        <taxon>Papilionidae</taxon>
        <taxon>Parnassiinae</taxon>
        <taxon>Parnassini</taxon>
        <taxon>Parnassius</taxon>
        <taxon>Parnassius</taxon>
    </lineage>
</organism>
<name>A0A8S3XUT4_PARAO</name>
<feature type="compositionally biased region" description="Low complexity" evidence="8">
    <location>
        <begin position="624"/>
        <end position="635"/>
    </location>
</feature>
<dbReference type="Pfam" id="PF00665">
    <property type="entry name" value="rve"/>
    <property type="match status" value="1"/>
</dbReference>
<evidence type="ECO:0000256" key="6">
    <source>
        <dbReference type="ARBA" id="ARBA00022801"/>
    </source>
</evidence>
<dbReference type="GO" id="GO:0015074">
    <property type="term" value="P:DNA integration"/>
    <property type="evidence" value="ECO:0007669"/>
    <property type="project" value="InterPro"/>
</dbReference>
<feature type="compositionally biased region" description="Polar residues" evidence="8">
    <location>
        <begin position="608"/>
        <end position="623"/>
    </location>
</feature>
<sequence>MIYSHDLQSHVEKLRLVFDRFRDFNLKLQPDKCEFLRHEVTYLGHVITDKGVTPNPDKVKAVSDYPIPKNPKEIKSFLGLVGYYRRFIDNFSKITKPLTSLLKKDVNFNWTQEQTQAFNLLKEKLTSAPLLQYPDFSQPFIVTTDASNYAVGAILSQGPIGKDKPIAYASRTLNKQEGNYSTTEKECLAILFAVKTFRPYIYGSKFKIVTDHRPLVWLFNVKDPGSGLIRWRLKLEEYDYEIFYKQGKQNSNADALSRIPIHALNSNVALNKLKYESYFKKQFTSSISTNTVIEEHQEALHLSKLNNIVCPVSLDFDESIPYCKNILSQLQNPEGIINSEREPYTISCVKQNDKIYYFLYTKIHHFEELTYRNIYNLLMQLRDNILTENSQITDLAISDFADPFSKLSYTKIYNIIAYIFHNTNIKIHIYRNQIIYPTPAEVPQILKENHDSTIAGHPGIKRMLNRLKDLYFWKNMRSDIESYVKNCKLCQVNKPLRSCNKAPMVITSTSTKPFERLALDIVGPLPEAGLQNFKFILTLQDDLTKFLCVYPMITSSSDEVARTLVHFISLFGIPKTILTDLGTCFTSELFKQITTSNNDTHVNESISNDEQVASDSGSTTQRASLSTQQSLSDSTGIGSLRENQRATEYEYKRHAFPEEMLGFHILLAGSKRMAHTVGQHNLFSLHASLEPQTASQMSTVDMRQVHISPRSMSLLKI</sequence>
<keyword evidence="2" id="KW-0808">Transferase</keyword>
<dbReference type="GO" id="GO:0016787">
    <property type="term" value="F:hydrolase activity"/>
    <property type="evidence" value="ECO:0007669"/>
    <property type="project" value="UniProtKB-KW"/>
</dbReference>
<evidence type="ECO:0000256" key="3">
    <source>
        <dbReference type="ARBA" id="ARBA00022695"/>
    </source>
</evidence>
<keyword evidence="6" id="KW-0378">Hydrolase</keyword>
<keyword evidence="7" id="KW-0695">RNA-directed DNA polymerase</keyword>
<dbReference type="GO" id="GO:0003964">
    <property type="term" value="F:RNA-directed DNA polymerase activity"/>
    <property type="evidence" value="ECO:0007669"/>
    <property type="project" value="UniProtKB-KW"/>
</dbReference>
<evidence type="ECO:0000313" key="10">
    <source>
        <dbReference type="EMBL" id="CAG5041301.1"/>
    </source>
</evidence>
<dbReference type="FunFam" id="3.30.70.270:FF:000026">
    <property type="entry name" value="Transposon Ty3-G Gag-Pol polyprotein"/>
    <property type="match status" value="1"/>
</dbReference>
<evidence type="ECO:0000256" key="8">
    <source>
        <dbReference type="SAM" id="MobiDB-lite"/>
    </source>
</evidence>
<feature type="domain" description="Integrase catalytic" evidence="9">
    <location>
        <begin position="509"/>
        <end position="594"/>
    </location>
</feature>
<evidence type="ECO:0000256" key="7">
    <source>
        <dbReference type="ARBA" id="ARBA00022918"/>
    </source>
</evidence>
<evidence type="ECO:0000256" key="2">
    <source>
        <dbReference type="ARBA" id="ARBA00022679"/>
    </source>
</evidence>
<dbReference type="CDD" id="cd09274">
    <property type="entry name" value="RNase_HI_RT_Ty3"/>
    <property type="match status" value="1"/>
</dbReference>
<dbReference type="OrthoDB" id="425619at2759"/>
<dbReference type="InterPro" id="IPR041588">
    <property type="entry name" value="Integrase_H2C2"/>
</dbReference>
<keyword evidence="5" id="KW-0255">Endonuclease</keyword>
<protein>
    <recommendedName>
        <fullName evidence="1">RNA-directed DNA polymerase</fullName>
        <ecNumber evidence="1">2.7.7.49</ecNumber>
    </recommendedName>
</protein>
<evidence type="ECO:0000313" key="11">
    <source>
        <dbReference type="Proteomes" id="UP000691718"/>
    </source>
</evidence>
<dbReference type="InterPro" id="IPR001584">
    <property type="entry name" value="Integrase_cat-core"/>
</dbReference>
<accession>A0A8S3XUT4</accession>
<dbReference type="FunFam" id="1.10.340.70:FF:000001">
    <property type="entry name" value="Retrovirus-related Pol polyprotein from transposon gypsy-like Protein"/>
    <property type="match status" value="1"/>
</dbReference>
<gene>
    <name evidence="10" type="ORF">PAPOLLO_LOCUS22093</name>
</gene>
<dbReference type="PANTHER" id="PTHR37984:SF5">
    <property type="entry name" value="PROTEIN NYNRIN-LIKE"/>
    <property type="match status" value="1"/>
</dbReference>
<dbReference type="InterPro" id="IPR041373">
    <property type="entry name" value="RT_RNaseH"/>
</dbReference>
<evidence type="ECO:0000256" key="1">
    <source>
        <dbReference type="ARBA" id="ARBA00012493"/>
    </source>
</evidence>
<dbReference type="EC" id="2.7.7.49" evidence="1"/>
<dbReference type="Pfam" id="PF17921">
    <property type="entry name" value="Integrase_H2C2"/>
    <property type="match status" value="1"/>
</dbReference>
<proteinExistence type="predicted"/>
<keyword evidence="3" id="KW-0548">Nucleotidyltransferase</keyword>
<reference evidence="10" key="1">
    <citation type="submission" date="2021-04" db="EMBL/GenBank/DDBJ databases">
        <authorList>
            <person name="Tunstrom K."/>
        </authorList>
    </citation>
    <scope>NUCLEOTIDE SEQUENCE</scope>
</reference>
<dbReference type="AlphaFoldDB" id="A0A8S3XUT4"/>
<evidence type="ECO:0000256" key="5">
    <source>
        <dbReference type="ARBA" id="ARBA00022759"/>
    </source>
</evidence>
<dbReference type="InterPro" id="IPR050951">
    <property type="entry name" value="Retrovirus_Pol_polyprotein"/>
</dbReference>
<evidence type="ECO:0000256" key="4">
    <source>
        <dbReference type="ARBA" id="ARBA00022722"/>
    </source>
</evidence>
<evidence type="ECO:0000259" key="9">
    <source>
        <dbReference type="PROSITE" id="PS50994"/>
    </source>
</evidence>
<keyword evidence="4" id="KW-0540">Nuclease</keyword>
<dbReference type="Pfam" id="PF17917">
    <property type="entry name" value="RT_RNaseH"/>
    <property type="match status" value="1"/>
</dbReference>
<comment type="caution">
    <text evidence="10">The sequence shown here is derived from an EMBL/GenBank/DDBJ whole genome shotgun (WGS) entry which is preliminary data.</text>
</comment>